<dbReference type="Proteomes" id="UP000230821">
    <property type="component" value="Unassembled WGS sequence"/>
</dbReference>
<feature type="domain" description="AAA-ATPase-like" evidence="1">
    <location>
        <begin position="5"/>
        <end position="227"/>
    </location>
</feature>
<protein>
    <submittedName>
        <fullName evidence="2">AAA family ATPase</fullName>
    </submittedName>
</protein>
<evidence type="ECO:0000313" key="2">
    <source>
        <dbReference type="EMBL" id="PIE34353.1"/>
    </source>
</evidence>
<comment type="caution">
    <text evidence="2">The sequence shown here is derived from an EMBL/GenBank/DDBJ whole genome shotgun (WGS) entry which is preliminary data.</text>
</comment>
<dbReference type="AlphaFoldDB" id="A0A2G6KF99"/>
<sequence>MLKFPYGESDFYKIITEGYLYVDRTDRIPLLENFGSQLSFLRPRRFGKSLLLSTLENYYDIARADEFECLFGHLAIGRQPTDLHNQYFVLRWDFSAVSPQGRAQEIQQALHRYLNARIRDFAVRYRELLPGAFDIDATDALISFQSLLTRVQQTPYRLYLLIDEYDNFANEVLMGSLTEGQQRYEELLYSEGALKTVFKAVKSAASGLGLDRVFITGVAPIVLNDMTSGYNVARSLSLETELQSLCGFEEQEISDILLQIVEGCGFSQEKTAEILAFMRTMYNGYCFSYDSSQSVYNPMLAIYFLDHLQRKCETPRKVLDSNLGMDQQKLVFASMLPYGEQVVQDAVNEEHPLNLEELLDGFGVKDLFEPEKDIGFTASLFYFLGVLTLGERHEMGNLILRVPNLVARKLYFERIQRILLPGVDKYMASQAAERFFRTGDLQDVCDFVEQRYFPVFSNRDYRWSNELTVKTAFLTLLFRDTFYVMDSKPEIERGYADLIMIVRPDMRSFQLLDMVLEFKFISLTDAKLTGEQARGMTIEAIKALPAVAEKLTDAARSLQRYRGMLETAYGDKLRLHAYVVLALGFERIVWEER</sequence>
<accession>A0A2G6KF99</accession>
<dbReference type="PANTHER" id="PTHR34825:SF2">
    <property type="entry name" value="AAA-ATPASE-LIKE DOMAIN-CONTAINING PROTEIN"/>
    <property type="match status" value="1"/>
</dbReference>
<dbReference type="InterPro" id="IPR018631">
    <property type="entry name" value="AAA-ATPase-like_dom"/>
</dbReference>
<gene>
    <name evidence="2" type="ORF">CSA56_08195</name>
</gene>
<dbReference type="PANTHER" id="PTHR34825">
    <property type="entry name" value="CONSERVED PROTEIN, WITH A WEAK D-GALACTARATE DEHYDRATASE/ALTRONATE HYDROLASE DOMAIN"/>
    <property type="match status" value="1"/>
</dbReference>
<dbReference type="Pfam" id="PF09820">
    <property type="entry name" value="AAA-ATPase_like"/>
    <property type="match status" value="1"/>
</dbReference>
<proteinExistence type="predicted"/>
<reference evidence="2 3" key="1">
    <citation type="submission" date="2017-10" db="EMBL/GenBank/DDBJ databases">
        <title>Novel microbial diversity and functional potential in the marine mammal oral microbiome.</title>
        <authorList>
            <person name="Dudek N.K."/>
            <person name="Sun C.L."/>
            <person name="Burstein D."/>
            <person name="Kantor R.S."/>
            <person name="Aliaga Goltsman D.S."/>
            <person name="Bik E.M."/>
            <person name="Thomas B.C."/>
            <person name="Banfield J.F."/>
            <person name="Relman D.A."/>
        </authorList>
    </citation>
    <scope>NUCLEOTIDE SEQUENCE [LARGE SCALE GENOMIC DNA]</scope>
    <source>
        <strain evidence="2">DOLJORAL78_47_16</strain>
    </source>
</reference>
<name>A0A2G6KF99_9BACT</name>
<evidence type="ECO:0000313" key="3">
    <source>
        <dbReference type="Proteomes" id="UP000230821"/>
    </source>
</evidence>
<evidence type="ECO:0000259" key="1">
    <source>
        <dbReference type="Pfam" id="PF09820"/>
    </source>
</evidence>
<dbReference type="EMBL" id="PDSK01000090">
    <property type="protein sequence ID" value="PIE34353.1"/>
    <property type="molecule type" value="Genomic_DNA"/>
</dbReference>
<organism evidence="2 3">
    <name type="scientific">candidate division KSB3 bacterium</name>
    <dbReference type="NCBI Taxonomy" id="2044937"/>
    <lineage>
        <taxon>Bacteria</taxon>
        <taxon>candidate division KSB3</taxon>
    </lineage>
</organism>